<evidence type="ECO:0000256" key="1">
    <source>
        <dbReference type="SAM" id="Coils"/>
    </source>
</evidence>
<evidence type="ECO:0000313" key="3">
    <source>
        <dbReference type="EMBL" id="KAJ8972486.1"/>
    </source>
</evidence>
<feature type="coiled-coil region" evidence="1">
    <location>
        <begin position="254"/>
        <end position="281"/>
    </location>
</feature>
<sequence length="729" mass="84907">MFTISSSGRPFGPDGCEVPVGQSTCGETRTLDIINEFRRLYEEKLAQIDNCGGGDCLQEKLRLQQDWIGDLTAQNEMLVKAVEELEHEATERVNLLEKKLQQSAQGICEVMKRYREYDVTNELLDKPLQKVFSLENDRKNMLEFIRRVREEKRWDVNGLTFYEVSYRDLFGACKKNGDTRQSSDSTSNPTGCMKGEARLKDRECNIQELQQKIKYYDSFGDVESICKELECKKEECISLQRSMKDTQHALVEEIASKHDVIVQLKKEVQQLEERCIQADKQTAFRDDIIKELRKEIKQLKQQMSLPEKPFKNSNVIEPIRTDSSGESYLVINHTKKIVQSGKSTVIYLKKDGRDKPEEINSKNPKPYEKHTNTCARCRKKRQDKMRMSQGTQTVDLDCFYIDDNLLSSIEDMLEDMNKVVEVKDQQLRRQLDLIKILVSKLFYIDNCLQYLQRRASSVVQTLDKENGCLKGTIKENRCQLESLARDFKDFVLQLKSKDELKQKSKASEKKYRMALVENEKFRNEIASIKTINSQLEKEFDSVKEEFEKYKTDSEVYEAKIQKLSKENERIMNEMIHLNDEITQEEVTKLNATIDELQNDLQRTKHVQDKEEKINLDKIASLEETIRNLTNDLAEIEEKFEKECKVCKICRRRVKVGFAENAEVDCYLNSIEQQKLTIANLQKALVAAKQDLDEVRQRSQENVSYSWASRWFGSSDPKPTSNNQKSVHDV</sequence>
<feature type="region of interest" description="Disordered" evidence="2">
    <location>
        <begin position="709"/>
        <end position="729"/>
    </location>
</feature>
<evidence type="ECO:0000313" key="4">
    <source>
        <dbReference type="Proteomes" id="UP001162164"/>
    </source>
</evidence>
<feature type="compositionally biased region" description="Polar residues" evidence="2">
    <location>
        <begin position="716"/>
        <end position="729"/>
    </location>
</feature>
<reference evidence="3" key="1">
    <citation type="journal article" date="2023" name="Insect Mol. Biol.">
        <title>Genome sequencing provides insights into the evolution of gene families encoding plant cell wall-degrading enzymes in longhorned beetles.</title>
        <authorList>
            <person name="Shin N.R."/>
            <person name="Okamura Y."/>
            <person name="Kirsch R."/>
            <person name="Pauchet Y."/>
        </authorList>
    </citation>
    <scope>NUCLEOTIDE SEQUENCE</scope>
    <source>
        <strain evidence="3">MMC_N1</strain>
    </source>
</reference>
<gene>
    <name evidence="3" type="ORF">NQ317_012317</name>
</gene>
<keyword evidence="1" id="KW-0175">Coiled coil</keyword>
<dbReference type="PANTHER" id="PTHR23159:SF31">
    <property type="entry name" value="CENTROSOME-ASSOCIATED PROTEIN CEP250 ISOFORM X1"/>
    <property type="match status" value="1"/>
</dbReference>
<feature type="coiled-coil region" evidence="1">
    <location>
        <begin position="518"/>
        <end position="645"/>
    </location>
</feature>
<protein>
    <submittedName>
        <fullName evidence="3">Uncharacterized protein</fullName>
    </submittedName>
</protein>
<evidence type="ECO:0000256" key="2">
    <source>
        <dbReference type="SAM" id="MobiDB-lite"/>
    </source>
</evidence>
<dbReference type="Proteomes" id="UP001162164">
    <property type="component" value="Unassembled WGS sequence"/>
</dbReference>
<comment type="caution">
    <text evidence="3">The sequence shown here is derived from an EMBL/GenBank/DDBJ whole genome shotgun (WGS) entry which is preliminary data.</text>
</comment>
<dbReference type="EMBL" id="JAPWTJ010001337">
    <property type="protein sequence ID" value="KAJ8972486.1"/>
    <property type="molecule type" value="Genomic_DNA"/>
</dbReference>
<feature type="coiled-coil region" evidence="1">
    <location>
        <begin position="68"/>
        <end position="99"/>
    </location>
</feature>
<organism evidence="3 4">
    <name type="scientific">Molorchus minor</name>
    <dbReference type="NCBI Taxonomy" id="1323400"/>
    <lineage>
        <taxon>Eukaryota</taxon>
        <taxon>Metazoa</taxon>
        <taxon>Ecdysozoa</taxon>
        <taxon>Arthropoda</taxon>
        <taxon>Hexapoda</taxon>
        <taxon>Insecta</taxon>
        <taxon>Pterygota</taxon>
        <taxon>Neoptera</taxon>
        <taxon>Endopterygota</taxon>
        <taxon>Coleoptera</taxon>
        <taxon>Polyphaga</taxon>
        <taxon>Cucujiformia</taxon>
        <taxon>Chrysomeloidea</taxon>
        <taxon>Cerambycidae</taxon>
        <taxon>Lamiinae</taxon>
        <taxon>Monochamini</taxon>
        <taxon>Molorchus</taxon>
    </lineage>
</organism>
<name>A0ABQ9J3R1_9CUCU</name>
<proteinExistence type="predicted"/>
<feature type="coiled-coil region" evidence="1">
    <location>
        <begin position="670"/>
        <end position="697"/>
    </location>
</feature>
<keyword evidence="4" id="KW-1185">Reference proteome</keyword>
<accession>A0ABQ9J3R1</accession>
<dbReference type="PANTHER" id="PTHR23159">
    <property type="entry name" value="CENTROSOMAL PROTEIN 2"/>
    <property type="match status" value="1"/>
</dbReference>